<dbReference type="InterPro" id="IPR006035">
    <property type="entry name" value="Ureohydrolase"/>
</dbReference>
<evidence type="ECO:0000313" key="4">
    <source>
        <dbReference type="EMBL" id="OWP62476.1"/>
    </source>
</evidence>
<keyword evidence="2" id="KW-0378">Hydrolase</keyword>
<dbReference type="Gene3D" id="3.40.800.10">
    <property type="entry name" value="Ureohydrolase domain"/>
    <property type="match status" value="1"/>
</dbReference>
<dbReference type="PANTHER" id="PTHR11358">
    <property type="entry name" value="ARGINASE/AGMATINASE"/>
    <property type="match status" value="1"/>
</dbReference>
<dbReference type="AlphaFoldDB" id="A0A246FIV7"/>
<dbReference type="CDD" id="cd09988">
    <property type="entry name" value="Formimidoylglutamase"/>
    <property type="match status" value="1"/>
</dbReference>
<comment type="similarity">
    <text evidence="3">Belongs to the arginase family.</text>
</comment>
<evidence type="ECO:0000256" key="1">
    <source>
        <dbReference type="ARBA" id="ARBA00022723"/>
    </source>
</evidence>
<organism evidence="4 5">
    <name type="scientific">Hymenobacter amundsenii</name>
    <dbReference type="NCBI Taxonomy" id="2006685"/>
    <lineage>
        <taxon>Bacteria</taxon>
        <taxon>Pseudomonadati</taxon>
        <taxon>Bacteroidota</taxon>
        <taxon>Cytophagia</taxon>
        <taxon>Cytophagales</taxon>
        <taxon>Hymenobacteraceae</taxon>
        <taxon>Hymenobacter</taxon>
    </lineage>
</organism>
<dbReference type="SUPFAM" id="SSF52768">
    <property type="entry name" value="Arginase/deacetylase"/>
    <property type="match status" value="1"/>
</dbReference>
<dbReference type="GO" id="GO:0046872">
    <property type="term" value="F:metal ion binding"/>
    <property type="evidence" value="ECO:0007669"/>
    <property type="project" value="UniProtKB-KW"/>
</dbReference>
<name>A0A246FIV7_9BACT</name>
<dbReference type="Proteomes" id="UP000197277">
    <property type="component" value="Unassembled WGS sequence"/>
</dbReference>
<evidence type="ECO:0000256" key="3">
    <source>
        <dbReference type="PROSITE-ProRule" id="PRU00742"/>
    </source>
</evidence>
<reference evidence="4 5" key="1">
    <citation type="submission" date="2017-06" db="EMBL/GenBank/DDBJ databases">
        <title>Hymenobacter amundsenii sp. nov. isolated from regoliths in Antarctica.</title>
        <authorList>
            <person name="Sedlacek I."/>
            <person name="Kralova S."/>
            <person name="Pantucek R."/>
            <person name="Svec P."/>
            <person name="Holochova P."/>
            <person name="Stankova E."/>
            <person name="Vrbovska V."/>
            <person name="Busse H.-J."/>
        </authorList>
    </citation>
    <scope>NUCLEOTIDE SEQUENCE [LARGE SCALE GENOMIC DNA]</scope>
    <source>
        <strain evidence="4 5">CCM 8682</strain>
    </source>
</reference>
<dbReference type="InterPro" id="IPR023696">
    <property type="entry name" value="Ureohydrolase_dom_sf"/>
</dbReference>
<dbReference type="PROSITE" id="PS51409">
    <property type="entry name" value="ARGINASE_2"/>
    <property type="match status" value="1"/>
</dbReference>
<dbReference type="PANTHER" id="PTHR11358:SF26">
    <property type="entry name" value="GUANIDINO ACID HYDROLASE, MITOCHONDRIAL"/>
    <property type="match status" value="1"/>
</dbReference>
<dbReference type="OrthoDB" id="931936at2"/>
<dbReference type="GO" id="GO:0008783">
    <property type="term" value="F:agmatinase activity"/>
    <property type="evidence" value="ECO:0007669"/>
    <property type="project" value="TreeGrafter"/>
</dbReference>
<accession>A0A246FIV7</accession>
<dbReference type="EMBL" id="NIRR01000024">
    <property type="protein sequence ID" value="OWP62476.1"/>
    <property type="molecule type" value="Genomic_DNA"/>
</dbReference>
<dbReference type="Pfam" id="PF00491">
    <property type="entry name" value="Arginase"/>
    <property type="match status" value="1"/>
</dbReference>
<sequence length="397" mass="44771">MNLAIFFDPLPEDLVAAPAAATTLAGAVTPFLHTFPDWRTADLALIGLDEWRGSAAGAPVTHGANTVRRQFYQLQKSSSPCRLVDLGNLRPGLTLEDTYQRLREIIAALLEQNTVPLLLGGSHDLDYGQFLAYETLDRPVSFATVDARVDMAEQGGSTYPEDSHLRRMLVHAPSFLFNFAQLAHQQYLVAPDVLTALEKLHFETLRVGQIRDDIRQAEPLLRQADFVSFDVAALRWQDAPAYYPANPFGLTNEEAAKLAWYAGCNDQLTSFGLYGYRPDYDPHALAATVLATMLWYFVEGFYYRRRETDFRGPSFVRYAAGLHGPVRYSFQADAKDDDESPDRIVFYKSQQTDRWWMEVVNMTGSARRIVPCSYQDYLRAAQGDVPHRWILTQALLG</sequence>
<keyword evidence="5" id="KW-1185">Reference proteome</keyword>
<comment type="caution">
    <text evidence="4">The sequence shown here is derived from an EMBL/GenBank/DDBJ whole genome shotgun (WGS) entry which is preliminary data.</text>
</comment>
<dbReference type="GO" id="GO:0033389">
    <property type="term" value="P:putrescine biosynthetic process from arginine, via agmatine"/>
    <property type="evidence" value="ECO:0007669"/>
    <property type="project" value="TreeGrafter"/>
</dbReference>
<protein>
    <submittedName>
        <fullName evidence="4">Formiminoglutamase</fullName>
    </submittedName>
</protein>
<gene>
    <name evidence="4" type="ORF">CDA63_13850</name>
</gene>
<evidence type="ECO:0000313" key="5">
    <source>
        <dbReference type="Proteomes" id="UP000197277"/>
    </source>
</evidence>
<dbReference type="RefSeq" id="WP_088465055.1">
    <property type="nucleotide sequence ID" value="NZ_NIRR01000024.1"/>
</dbReference>
<keyword evidence="1" id="KW-0479">Metal-binding</keyword>
<proteinExistence type="inferred from homology"/>
<evidence type="ECO:0000256" key="2">
    <source>
        <dbReference type="ARBA" id="ARBA00022801"/>
    </source>
</evidence>